<dbReference type="GO" id="GO:0005886">
    <property type="term" value="C:plasma membrane"/>
    <property type="evidence" value="ECO:0007669"/>
    <property type="project" value="UniProtKB-SubCell"/>
</dbReference>
<gene>
    <name evidence="8" type="ORF">HNR67_001133</name>
</gene>
<evidence type="ECO:0000256" key="2">
    <source>
        <dbReference type="ARBA" id="ARBA00022475"/>
    </source>
</evidence>
<feature type="transmembrane region" description="Helical" evidence="6">
    <location>
        <begin position="192"/>
        <end position="219"/>
    </location>
</feature>
<keyword evidence="5 6" id="KW-0472">Membrane</keyword>
<evidence type="ECO:0000313" key="9">
    <source>
        <dbReference type="Proteomes" id="UP000533598"/>
    </source>
</evidence>
<feature type="transmembrane region" description="Helical" evidence="6">
    <location>
        <begin position="92"/>
        <end position="110"/>
    </location>
</feature>
<evidence type="ECO:0000256" key="1">
    <source>
        <dbReference type="ARBA" id="ARBA00004651"/>
    </source>
</evidence>
<evidence type="ECO:0000256" key="6">
    <source>
        <dbReference type="SAM" id="Phobius"/>
    </source>
</evidence>
<evidence type="ECO:0000259" key="7">
    <source>
        <dbReference type="Pfam" id="PF05425"/>
    </source>
</evidence>
<dbReference type="Proteomes" id="UP000533598">
    <property type="component" value="Unassembled WGS sequence"/>
</dbReference>
<feature type="transmembrane region" description="Helical" evidence="6">
    <location>
        <begin position="231"/>
        <end position="252"/>
    </location>
</feature>
<dbReference type="RefSeq" id="WP_185001054.1">
    <property type="nucleotide sequence ID" value="NZ_BAAAUI010000033.1"/>
</dbReference>
<keyword evidence="2" id="KW-1003">Cell membrane</keyword>
<dbReference type="PANTHER" id="PTHR34820">
    <property type="entry name" value="INNER MEMBRANE PROTEIN YEBZ"/>
    <property type="match status" value="1"/>
</dbReference>
<dbReference type="AlphaFoldDB" id="A0A7W7C5Q0"/>
<dbReference type="InterPro" id="IPR008457">
    <property type="entry name" value="Cu-R_CopD_dom"/>
</dbReference>
<feature type="transmembrane region" description="Helical" evidence="6">
    <location>
        <begin position="272"/>
        <end position="295"/>
    </location>
</feature>
<comment type="subcellular location">
    <subcellularLocation>
        <location evidence="1">Cell membrane</location>
        <topology evidence="1">Multi-pass membrane protein</topology>
    </subcellularLocation>
</comment>
<feature type="transmembrane region" description="Helical" evidence="6">
    <location>
        <begin position="166"/>
        <end position="186"/>
    </location>
</feature>
<keyword evidence="4 6" id="KW-1133">Transmembrane helix</keyword>
<sequence>MTTSRTTIPLLLGLAATAAVGTTIGSLLTAAAPAPGVPAPGAVVRLGLPALRLAVDVGAVAAVGLAMLPLLLRGGRSVRTRPVLVRAHRIGLVLGAVWALAAVLLLWVQAAELAPAGLDLDGAALLDYAATVGAGRALLVAAACALGYTVLHGLGLRTGPRPPAELPVLVAMLGQIPLALTGHSAAAANHELALLSMSVHVMAAAGWVGGLGAMFFLVVPHRGLLAEALPRFAAVGTVCLGAVAVSGVVNAVVQLTGRPGISWAAALFGTGYGWVVLTKTAALLVLAGLGGWLRFRLMPAIIRHRAAPVTLWISLELLVMALAIGLAAALARASLS</sequence>
<reference evidence="8 9" key="1">
    <citation type="submission" date="2020-08" db="EMBL/GenBank/DDBJ databases">
        <title>Sequencing the genomes of 1000 actinobacteria strains.</title>
        <authorList>
            <person name="Klenk H.-P."/>
        </authorList>
    </citation>
    <scope>NUCLEOTIDE SEQUENCE [LARGE SCALE GENOMIC DNA]</scope>
    <source>
        <strain evidence="8 9">DSM 44230</strain>
    </source>
</reference>
<keyword evidence="3 6" id="KW-0812">Transmembrane</keyword>
<dbReference type="Pfam" id="PF05425">
    <property type="entry name" value="CopD"/>
    <property type="match status" value="1"/>
</dbReference>
<evidence type="ECO:0000313" key="8">
    <source>
        <dbReference type="EMBL" id="MBB4675015.1"/>
    </source>
</evidence>
<feature type="domain" description="Copper resistance protein D" evidence="7">
    <location>
        <begin position="227"/>
        <end position="330"/>
    </location>
</feature>
<accession>A0A7W7C5Q0</accession>
<dbReference type="PANTHER" id="PTHR34820:SF4">
    <property type="entry name" value="INNER MEMBRANE PROTEIN YEBZ"/>
    <property type="match status" value="1"/>
</dbReference>
<organism evidence="8 9">
    <name type="scientific">Crossiella cryophila</name>
    <dbReference type="NCBI Taxonomy" id="43355"/>
    <lineage>
        <taxon>Bacteria</taxon>
        <taxon>Bacillati</taxon>
        <taxon>Actinomycetota</taxon>
        <taxon>Actinomycetes</taxon>
        <taxon>Pseudonocardiales</taxon>
        <taxon>Pseudonocardiaceae</taxon>
        <taxon>Crossiella</taxon>
    </lineage>
</organism>
<keyword evidence="9" id="KW-1185">Reference proteome</keyword>
<name>A0A7W7C5Q0_9PSEU</name>
<comment type="caution">
    <text evidence="8">The sequence shown here is derived from an EMBL/GenBank/DDBJ whole genome shotgun (WGS) entry which is preliminary data.</text>
</comment>
<feature type="transmembrane region" description="Helical" evidence="6">
    <location>
        <begin position="307"/>
        <end position="331"/>
    </location>
</feature>
<protein>
    <submittedName>
        <fullName evidence="8">Putative copper resistance protein D</fullName>
    </submittedName>
</protein>
<evidence type="ECO:0000256" key="3">
    <source>
        <dbReference type="ARBA" id="ARBA00022692"/>
    </source>
</evidence>
<evidence type="ECO:0000256" key="4">
    <source>
        <dbReference type="ARBA" id="ARBA00022989"/>
    </source>
</evidence>
<feature type="transmembrane region" description="Helical" evidence="6">
    <location>
        <begin position="130"/>
        <end position="154"/>
    </location>
</feature>
<dbReference type="GO" id="GO:0006825">
    <property type="term" value="P:copper ion transport"/>
    <property type="evidence" value="ECO:0007669"/>
    <property type="project" value="InterPro"/>
</dbReference>
<evidence type="ECO:0000256" key="5">
    <source>
        <dbReference type="ARBA" id="ARBA00023136"/>
    </source>
</evidence>
<proteinExistence type="predicted"/>
<feature type="transmembrane region" description="Helical" evidence="6">
    <location>
        <begin position="53"/>
        <end position="72"/>
    </location>
</feature>
<dbReference type="EMBL" id="JACHMH010000001">
    <property type="protein sequence ID" value="MBB4675015.1"/>
    <property type="molecule type" value="Genomic_DNA"/>
</dbReference>
<dbReference type="InterPro" id="IPR032694">
    <property type="entry name" value="CopC/D"/>
</dbReference>